<feature type="compositionally biased region" description="Polar residues" evidence="1">
    <location>
        <begin position="454"/>
        <end position="465"/>
    </location>
</feature>
<feature type="region of interest" description="Disordered" evidence="1">
    <location>
        <begin position="70"/>
        <end position="126"/>
    </location>
</feature>
<feature type="region of interest" description="Disordered" evidence="1">
    <location>
        <begin position="261"/>
        <end position="357"/>
    </location>
</feature>
<feature type="compositionally biased region" description="Basic and acidic residues" evidence="1">
    <location>
        <begin position="99"/>
        <end position="111"/>
    </location>
</feature>
<feature type="transmembrane region" description="Helical" evidence="2">
    <location>
        <begin position="41"/>
        <end position="64"/>
    </location>
</feature>
<evidence type="ECO:0000313" key="3">
    <source>
        <dbReference type="EMBL" id="GFH07631.1"/>
    </source>
</evidence>
<protein>
    <submittedName>
        <fullName evidence="3">Uncharacterized protein</fullName>
    </submittedName>
</protein>
<keyword evidence="2" id="KW-0472">Membrane</keyword>
<evidence type="ECO:0000256" key="1">
    <source>
        <dbReference type="SAM" id="MobiDB-lite"/>
    </source>
</evidence>
<keyword evidence="2" id="KW-0812">Transmembrane</keyword>
<evidence type="ECO:0000256" key="2">
    <source>
        <dbReference type="SAM" id="Phobius"/>
    </source>
</evidence>
<sequence>MGGRSLPLIGGPSNRPTASRPLYCATFLGTFAHLCSRTARVLGMITLILLGCAAWAAALAASIATTLDATSPDTTAETSAGTAAGEQPVTANGVTGVEPTHDLASKREKNIRSLSKSRGSLHERAERLQGKHREARIILFSSTGQRRDYDNLSLTGHHFEGLQNRHPHLYAGLFGLLHLLTAPDGESQNVAALVIHEAYLKACSLRLLKPQLTIQTVVTGSTAARDLKKPFQPSFAPSACNKHPPSISPTPSILIASPPACSTAALTDPGASPPPPSFLPSSLDERFDGEESGTEHAGSPPGTVQQVQRPTPPAQPVGSPLGMVQQVQRPTPPAQPVSSPLGMVQQVQRPTPPSQPAGVSLIAGRGLSTLCNLAPYPSCDPAIVMLTLVCTGEDQATGTNGVALLQSRARVAPTTACIASFTMLDLCSPDPTPHQPTRQPPTANSLLQRLSGVNKPTHSQHQQTPPDEATMQLGYNQPGSTLLSRGDVNALAPGLHGTGLLGRPRLSPSPQQQRPAKRRPAQGAQPVPIPQVPVASRAWCWLAPTFLGCQPGCSPCPPCPAPCPAAQPGCSPGPPCPAPCPAGQPGCSPGPPCPATGPAKLADCSPGPTYINAQ</sequence>
<comment type="caution">
    <text evidence="3">The sequence shown here is derived from an EMBL/GenBank/DDBJ whole genome shotgun (WGS) entry which is preliminary data.</text>
</comment>
<accession>A0A699YE02</accession>
<dbReference type="Proteomes" id="UP000485058">
    <property type="component" value="Unassembled WGS sequence"/>
</dbReference>
<gene>
    <name evidence="3" type="ORF">HaLaN_02461</name>
</gene>
<dbReference type="EMBL" id="BLLF01000106">
    <property type="protein sequence ID" value="GFH07631.1"/>
    <property type="molecule type" value="Genomic_DNA"/>
</dbReference>
<reference evidence="3 4" key="1">
    <citation type="submission" date="2020-02" db="EMBL/GenBank/DDBJ databases">
        <title>Draft genome sequence of Haematococcus lacustris strain NIES-144.</title>
        <authorList>
            <person name="Morimoto D."/>
            <person name="Nakagawa S."/>
            <person name="Yoshida T."/>
            <person name="Sawayama S."/>
        </authorList>
    </citation>
    <scope>NUCLEOTIDE SEQUENCE [LARGE SCALE GENOMIC DNA]</scope>
    <source>
        <strain evidence="3 4">NIES-144</strain>
    </source>
</reference>
<keyword evidence="4" id="KW-1185">Reference proteome</keyword>
<feature type="region of interest" description="Disordered" evidence="1">
    <location>
        <begin position="453"/>
        <end position="527"/>
    </location>
</feature>
<evidence type="ECO:0000313" key="4">
    <source>
        <dbReference type="Proteomes" id="UP000485058"/>
    </source>
</evidence>
<dbReference type="AlphaFoldDB" id="A0A699YE02"/>
<name>A0A699YE02_HAELA</name>
<organism evidence="3 4">
    <name type="scientific">Haematococcus lacustris</name>
    <name type="common">Green alga</name>
    <name type="synonym">Haematococcus pluvialis</name>
    <dbReference type="NCBI Taxonomy" id="44745"/>
    <lineage>
        <taxon>Eukaryota</taxon>
        <taxon>Viridiplantae</taxon>
        <taxon>Chlorophyta</taxon>
        <taxon>core chlorophytes</taxon>
        <taxon>Chlorophyceae</taxon>
        <taxon>CS clade</taxon>
        <taxon>Chlamydomonadales</taxon>
        <taxon>Haematococcaceae</taxon>
        <taxon>Haematococcus</taxon>
    </lineage>
</organism>
<feature type="compositionally biased region" description="Polar residues" evidence="1">
    <location>
        <begin position="473"/>
        <end position="483"/>
    </location>
</feature>
<feature type="region of interest" description="Disordered" evidence="1">
    <location>
        <begin position="235"/>
        <end position="254"/>
    </location>
</feature>
<proteinExistence type="predicted"/>
<keyword evidence="2" id="KW-1133">Transmembrane helix</keyword>
<feature type="compositionally biased region" description="Low complexity" evidence="1">
    <location>
        <begin position="503"/>
        <end position="514"/>
    </location>
</feature>
<feature type="compositionally biased region" description="Low complexity" evidence="1">
    <location>
        <begin position="70"/>
        <end position="86"/>
    </location>
</feature>